<gene>
    <name evidence="2" type="ORF">HOP52_00945</name>
</gene>
<reference evidence="2 3" key="1">
    <citation type="submission" date="2020-05" db="EMBL/GenBank/DDBJ databases">
        <title>Comparative genomic analysis of denitrifying bacteria from Halomonas genus.</title>
        <authorList>
            <person name="Wang L."/>
            <person name="Shao Z."/>
        </authorList>
    </citation>
    <scope>NUCLEOTIDE SEQUENCE [LARGE SCALE GENOMIC DNA]</scope>
    <source>
        <strain evidence="2 3">A4</strain>
    </source>
</reference>
<dbReference type="Gene3D" id="3.30.1330.120">
    <property type="entry name" value="2-methylcitrate dehydratase PrpD"/>
    <property type="match status" value="1"/>
</dbReference>
<evidence type="ECO:0000313" key="3">
    <source>
        <dbReference type="Proteomes" id="UP000814385"/>
    </source>
</evidence>
<organism evidence="2 3">
    <name type="scientific">Billgrantia campisalis</name>
    <dbReference type="NCBI Taxonomy" id="74661"/>
    <lineage>
        <taxon>Bacteria</taxon>
        <taxon>Pseudomonadati</taxon>
        <taxon>Pseudomonadota</taxon>
        <taxon>Gammaproteobacteria</taxon>
        <taxon>Oceanospirillales</taxon>
        <taxon>Halomonadaceae</taxon>
        <taxon>Billgrantia</taxon>
    </lineage>
</organism>
<sequence>MAHEIYIKPYAACRHCHAPMEATLALRAEHKLTPEVVEAITVTTHRYAVHLHDHRDIPSPASGKMSIPYSVAVALVTGEAGMAAFSKERLANPVIQALTRKVRVVEDPGMTQRVPHSAWHGWRSP</sequence>
<accession>A0ABS9P3I3</accession>
<keyword evidence="3" id="KW-1185">Reference proteome</keyword>
<dbReference type="EMBL" id="JABFUC010000001">
    <property type="protein sequence ID" value="MCG6656345.1"/>
    <property type="molecule type" value="Genomic_DNA"/>
</dbReference>
<dbReference type="SUPFAM" id="SSF103378">
    <property type="entry name" value="2-methylcitrate dehydratase PrpD"/>
    <property type="match status" value="1"/>
</dbReference>
<evidence type="ECO:0000313" key="2">
    <source>
        <dbReference type="EMBL" id="MCG6656345.1"/>
    </source>
</evidence>
<name>A0ABS9P3I3_9GAMM</name>
<dbReference type="Proteomes" id="UP000814385">
    <property type="component" value="Unassembled WGS sequence"/>
</dbReference>
<evidence type="ECO:0000259" key="1">
    <source>
        <dbReference type="Pfam" id="PF19305"/>
    </source>
</evidence>
<comment type="caution">
    <text evidence="2">The sequence shown here is derived from an EMBL/GenBank/DDBJ whole genome shotgun (WGS) entry which is preliminary data.</text>
</comment>
<dbReference type="PANTHER" id="PTHR16943">
    <property type="entry name" value="2-METHYLCITRATE DEHYDRATASE-RELATED"/>
    <property type="match status" value="1"/>
</dbReference>
<feature type="domain" description="MmgE/PrpD C-terminal" evidence="1">
    <location>
        <begin position="10"/>
        <end position="116"/>
    </location>
</feature>
<dbReference type="PANTHER" id="PTHR16943:SF8">
    <property type="entry name" value="2-METHYLCITRATE DEHYDRATASE"/>
    <property type="match status" value="1"/>
</dbReference>
<dbReference type="InterPro" id="IPR005656">
    <property type="entry name" value="MmgE_PrpD"/>
</dbReference>
<proteinExistence type="predicted"/>
<dbReference type="InterPro" id="IPR036148">
    <property type="entry name" value="MmgE/PrpD_sf"/>
</dbReference>
<dbReference type="InterPro" id="IPR042188">
    <property type="entry name" value="MmgE/PrpD_sf_2"/>
</dbReference>
<dbReference type="InterPro" id="IPR045337">
    <property type="entry name" value="MmgE_PrpD_C"/>
</dbReference>
<protein>
    <recommendedName>
        <fullName evidence="1">MmgE/PrpD C-terminal domain-containing protein</fullName>
    </recommendedName>
</protein>
<dbReference type="Pfam" id="PF19305">
    <property type="entry name" value="MmgE_PrpD_C"/>
    <property type="match status" value="1"/>
</dbReference>